<evidence type="ECO:0000313" key="2">
    <source>
        <dbReference type="Proteomes" id="UP000579812"/>
    </source>
</evidence>
<protein>
    <submittedName>
        <fullName evidence="1">Uncharacterized protein</fullName>
    </submittedName>
</protein>
<dbReference type="AlphaFoldDB" id="A0A7J6BNC6"/>
<proteinExistence type="predicted"/>
<reference evidence="1 2" key="1">
    <citation type="submission" date="2020-04" db="EMBL/GenBank/DDBJ databases">
        <title>Chromosome-level genome assembly of a cyprinid fish Onychostoma macrolepis by integration of Nanopore Sequencing, Bionano and Hi-C technology.</title>
        <authorList>
            <person name="Wang D."/>
        </authorList>
    </citation>
    <scope>NUCLEOTIDE SEQUENCE [LARGE SCALE GENOMIC DNA]</scope>
    <source>
        <strain evidence="1">SWU-2019</strain>
        <tissue evidence="1">Muscle</tissue>
    </source>
</reference>
<dbReference type="EMBL" id="JAAMOB010000025">
    <property type="protein sequence ID" value="KAF4095132.1"/>
    <property type="molecule type" value="Genomic_DNA"/>
</dbReference>
<comment type="caution">
    <text evidence="1">The sequence shown here is derived from an EMBL/GenBank/DDBJ whole genome shotgun (WGS) entry which is preliminary data.</text>
</comment>
<gene>
    <name evidence="1" type="ORF">G5714_024210</name>
</gene>
<accession>A0A7J6BNC6</accession>
<name>A0A7J6BNC6_9TELE</name>
<evidence type="ECO:0000313" key="1">
    <source>
        <dbReference type="EMBL" id="KAF4095132.1"/>
    </source>
</evidence>
<sequence length="148" mass="16104">MRKEAAVVLSNRQKQNSALSGLSTCPHCDSLRLKVLRSRVEVFSEVAPASNPRRVASAVAEAPHEAMAWGDTCDPDREDSAALEFSPFRSLSPTRVQEVGENFVEPVVFIVEDLRPAPEAYSTISFGCGLYDVLFTAASESEDLLADT</sequence>
<keyword evidence="2" id="KW-1185">Reference proteome</keyword>
<organism evidence="1 2">
    <name type="scientific">Onychostoma macrolepis</name>
    <dbReference type="NCBI Taxonomy" id="369639"/>
    <lineage>
        <taxon>Eukaryota</taxon>
        <taxon>Metazoa</taxon>
        <taxon>Chordata</taxon>
        <taxon>Craniata</taxon>
        <taxon>Vertebrata</taxon>
        <taxon>Euteleostomi</taxon>
        <taxon>Actinopterygii</taxon>
        <taxon>Neopterygii</taxon>
        <taxon>Teleostei</taxon>
        <taxon>Ostariophysi</taxon>
        <taxon>Cypriniformes</taxon>
        <taxon>Cyprinidae</taxon>
        <taxon>Acrossocheilinae</taxon>
        <taxon>Onychostoma</taxon>
    </lineage>
</organism>
<dbReference type="Proteomes" id="UP000579812">
    <property type="component" value="Unassembled WGS sequence"/>
</dbReference>